<evidence type="ECO:0000313" key="4">
    <source>
        <dbReference type="Proteomes" id="UP000361836"/>
    </source>
</evidence>
<dbReference type="Pfam" id="PF20629">
    <property type="entry name" value="GD_AH_C"/>
    <property type="match status" value="1"/>
</dbReference>
<dbReference type="InterPro" id="IPR052172">
    <property type="entry name" value="UxaA_altronate/galactarate_dh"/>
</dbReference>
<evidence type="ECO:0000313" key="3">
    <source>
        <dbReference type="EMBL" id="VWL94347.1"/>
    </source>
</evidence>
<dbReference type="EC" id="4.2.1.7" evidence="3"/>
<dbReference type="CDD" id="cd11613">
    <property type="entry name" value="SAF_AH_GD"/>
    <property type="match status" value="1"/>
</dbReference>
<keyword evidence="2 3" id="KW-0456">Lyase</keyword>
<dbReference type="InterPro" id="IPR007392">
    <property type="entry name" value="GD_AH_second"/>
</dbReference>
<evidence type="ECO:0000256" key="1">
    <source>
        <dbReference type="ARBA" id="ARBA00010986"/>
    </source>
</evidence>
<dbReference type="PANTHER" id="PTHR30536:SF5">
    <property type="entry name" value="ALTRONATE DEHYDRATASE"/>
    <property type="match status" value="1"/>
</dbReference>
<gene>
    <name evidence="3" type="primary">uxaA_1</name>
    <name evidence="3" type="ORF">KCJAJFAP_00012</name>
</gene>
<proteinExistence type="inferred from homology"/>
<dbReference type="InterPro" id="IPR048332">
    <property type="entry name" value="GD_AH_C"/>
</dbReference>
<dbReference type="RefSeq" id="WP_152076334.1">
    <property type="nucleotide sequence ID" value="NZ_CAAKNU010000025.1"/>
</dbReference>
<dbReference type="InterPro" id="IPR044144">
    <property type="entry name" value="SAF_UxaA/GarD"/>
</dbReference>
<dbReference type="PANTHER" id="PTHR30536">
    <property type="entry name" value="ALTRONATE/GALACTARATE DEHYDRATASE"/>
    <property type="match status" value="1"/>
</dbReference>
<dbReference type="GO" id="GO:0008789">
    <property type="term" value="F:altronate dehydratase activity"/>
    <property type="evidence" value="ECO:0007669"/>
    <property type="project" value="UniProtKB-EC"/>
</dbReference>
<name>A0A5K1J2G3_9ACTN</name>
<dbReference type="Gene3D" id="2.30.130.110">
    <property type="match status" value="1"/>
</dbReference>
<dbReference type="Proteomes" id="UP000361836">
    <property type="component" value="Unassembled WGS sequence"/>
</dbReference>
<protein>
    <submittedName>
        <fullName evidence="3">Altronate dehydratase</fullName>
        <ecNumber evidence="3">4.2.1.7</ecNumber>
    </submittedName>
</protein>
<evidence type="ECO:0000256" key="2">
    <source>
        <dbReference type="ARBA" id="ARBA00023239"/>
    </source>
</evidence>
<dbReference type="GO" id="GO:0019698">
    <property type="term" value="P:D-galacturonate catabolic process"/>
    <property type="evidence" value="ECO:0007669"/>
    <property type="project" value="TreeGrafter"/>
</dbReference>
<dbReference type="InterPro" id="IPR013974">
    <property type="entry name" value="SAF"/>
</dbReference>
<dbReference type="EMBL" id="CABWIE010000019">
    <property type="protein sequence ID" value="VWL94347.1"/>
    <property type="molecule type" value="Genomic_DNA"/>
</dbReference>
<organism evidence="3 4">
    <name type="scientific">Collinsella aerofaciens</name>
    <dbReference type="NCBI Taxonomy" id="74426"/>
    <lineage>
        <taxon>Bacteria</taxon>
        <taxon>Bacillati</taxon>
        <taxon>Actinomycetota</taxon>
        <taxon>Coriobacteriia</taxon>
        <taxon>Coriobacteriales</taxon>
        <taxon>Coriobacteriaceae</taxon>
        <taxon>Collinsella</taxon>
    </lineage>
</organism>
<dbReference type="Pfam" id="PF04295">
    <property type="entry name" value="GD_AH_second"/>
    <property type="match status" value="1"/>
</dbReference>
<comment type="similarity">
    <text evidence="1">Belongs to the UxaA family.</text>
</comment>
<dbReference type="AlphaFoldDB" id="A0A5K1J2G3"/>
<keyword evidence="4" id="KW-1185">Reference proteome</keyword>
<accession>A0A5K1J2G3</accession>
<sequence length="508" mass="54467">MSDVVSQGQNAVVIDQKDNVAVATYQLKAGDEARYPTPDGTMEAVAVTDDIPLFHKIALVDIPKGEKIVKYGEFIGVATKDIRRGEHVHTHNCESSDDLKDAVVTNTSAVAVKPSSTVEGTRTFMGFRRPDGRVGIRNHVLILPTSICASDTTERIANAVEGCVSFHNQNGCSQVDCDQKVTIAALAGYAANPNIYGIVCVSLGCEGCQNDIVVDAIRERTNKPIETLVIQKVGGSIRAIEEGTRLARKMVAEADRCVREPTDISELIFGTNCGGSDPSSGLGSNPLIGEVSDWLVNHGATSVLCETPELFGAEHILARRAKDKQVSDDILKIVYDYEKYVQMFGAEMREGNPSPGNMAGGLTTLEEKSLGCVHKGGHSPLNAVYPYAAQLKPHEGLVVMDTPGNDPSSVGGIIAGGCQLVVFSTGLGTPTGNAIAPVYRLTANKRTYEVMKDNTDLDASPTIYGPESMEEMRDRMLDDIIAVCNGRKVCAEVLGYTETALPHICNYM</sequence>
<reference evidence="3 4" key="1">
    <citation type="submission" date="2019-10" db="EMBL/GenBank/DDBJ databases">
        <authorList>
            <person name="Wolf R A."/>
        </authorList>
    </citation>
    <scope>NUCLEOTIDE SEQUENCE [LARGE SCALE GENOMIC DNA]</scope>
    <source>
        <strain evidence="3">Collinsella_aerofaciens_MC2</strain>
    </source>
</reference>
<dbReference type="Pfam" id="PF08666">
    <property type="entry name" value="SAF"/>
    <property type="match status" value="1"/>
</dbReference>
<dbReference type="SMART" id="SM00858">
    <property type="entry name" value="SAF"/>
    <property type="match status" value="1"/>
</dbReference>